<evidence type="ECO:0000313" key="2">
    <source>
        <dbReference type="Proteomes" id="UP000240883"/>
    </source>
</evidence>
<gene>
    <name evidence="1" type="ORF">BS50DRAFT_47754</name>
</gene>
<protein>
    <submittedName>
        <fullName evidence="1">Uncharacterized protein</fullName>
    </submittedName>
</protein>
<dbReference type="EMBL" id="KZ678137">
    <property type="protein sequence ID" value="PSN64946.1"/>
    <property type="molecule type" value="Genomic_DNA"/>
</dbReference>
<accession>A0A2T2NI55</accession>
<dbReference type="Proteomes" id="UP000240883">
    <property type="component" value="Unassembled WGS sequence"/>
</dbReference>
<organism evidence="1 2">
    <name type="scientific">Corynespora cassiicola Philippines</name>
    <dbReference type="NCBI Taxonomy" id="1448308"/>
    <lineage>
        <taxon>Eukaryota</taxon>
        <taxon>Fungi</taxon>
        <taxon>Dikarya</taxon>
        <taxon>Ascomycota</taxon>
        <taxon>Pezizomycotina</taxon>
        <taxon>Dothideomycetes</taxon>
        <taxon>Pleosporomycetidae</taxon>
        <taxon>Pleosporales</taxon>
        <taxon>Corynesporascaceae</taxon>
        <taxon>Corynespora</taxon>
    </lineage>
</organism>
<evidence type="ECO:0000313" key="1">
    <source>
        <dbReference type="EMBL" id="PSN64946.1"/>
    </source>
</evidence>
<keyword evidence="2" id="KW-1185">Reference proteome</keyword>
<proteinExistence type="predicted"/>
<dbReference type="AlphaFoldDB" id="A0A2T2NI55"/>
<name>A0A2T2NI55_CORCC</name>
<reference evidence="1 2" key="1">
    <citation type="journal article" date="2018" name="Front. Microbiol.">
        <title>Genome-Wide Analysis of Corynespora cassiicola Leaf Fall Disease Putative Effectors.</title>
        <authorList>
            <person name="Lopez D."/>
            <person name="Ribeiro S."/>
            <person name="Label P."/>
            <person name="Fumanal B."/>
            <person name="Venisse J.S."/>
            <person name="Kohler A."/>
            <person name="de Oliveira R.R."/>
            <person name="Labutti K."/>
            <person name="Lipzen A."/>
            <person name="Lail K."/>
            <person name="Bauer D."/>
            <person name="Ohm R.A."/>
            <person name="Barry K.W."/>
            <person name="Spatafora J."/>
            <person name="Grigoriev I.V."/>
            <person name="Martin F.M."/>
            <person name="Pujade-Renaud V."/>
        </authorList>
    </citation>
    <scope>NUCLEOTIDE SEQUENCE [LARGE SCALE GENOMIC DNA]</scope>
    <source>
        <strain evidence="1 2">Philippines</strain>
    </source>
</reference>
<sequence length="108" mass="11523">MARVGRSSSSFVSFYWPAVAAVPYSFSPALFSGTTTACARTAFACFFDKSICIASGPYASSFRIPVILPSPTPSHRLHPPSLLISGPFHFAFLLATHPKPASKSQSDP</sequence>